<protein>
    <submittedName>
        <fullName evidence="1">Uncharacterized protein</fullName>
    </submittedName>
</protein>
<evidence type="ECO:0000313" key="1">
    <source>
        <dbReference type="EMBL" id="KAK6929600.1"/>
    </source>
</evidence>
<dbReference type="EMBL" id="JBAMMX010000012">
    <property type="protein sequence ID" value="KAK6929600.1"/>
    <property type="molecule type" value="Genomic_DNA"/>
</dbReference>
<proteinExistence type="predicted"/>
<dbReference type="AlphaFoldDB" id="A0AAN8V8S3"/>
<gene>
    <name evidence="1" type="ORF">RJ641_003694</name>
</gene>
<organism evidence="1 2">
    <name type="scientific">Dillenia turbinata</name>
    <dbReference type="NCBI Taxonomy" id="194707"/>
    <lineage>
        <taxon>Eukaryota</taxon>
        <taxon>Viridiplantae</taxon>
        <taxon>Streptophyta</taxon>
        <taxon>Embryophyta</taxon>
        <taxon>Tracheophyta</taxon>
        <taxon>Spermatophyta</taxon>
        <taxon>Magnoliopsida</taxon>
        <taxon>eudicotyledons</taxon>
        <taxon>Gunneridae</taxon>
        <taxon>Pentapetalae</taxon>
        <taxon>Dilleniales</taxon>
        <taxon>Dilleniaceae</taxon>
        <taxon>Dillenia</taxon>
    </lineage>
</organism>
<keyword evidence="2" id="KW-1185">Reference proteome</keyword>
<evidence type="ECO:0000313" key="2">
    <source>
        <dbReference type="Proteomes" id="UP001370490"/>
    </source>
</evidence>
<sequence length="300" mass="34566">YLPLFLFIRKFCLLRSSIDLVSLNGHLGVLDLDLAPLHDKPTIITDTSSIEHNFFYKIWERSNRLTLMFMQMTIGENIKSMIPKTNNVKEFMESVQSISQSGTTNKSVVGTLIGTLTTIKFDGSHTMLEHVTEMINIVAKLESMGLKFSYDIHHELVGPYGPFQINYNTIKDKWNMIELETLLIQEEARINKQGNHLINLIGHFGDRKKSGKKNQKGNKRPLKIKTKFLLAVNKLEGKYLIYFEQIMPSHFKLYYYMNHGEVEGERRGMIGSPLQVRFRSSLVVPVWVLLGDRFLAILDK</sequence>
<comment type="caution">
    <text evidence="1">The sequence shown here is derived from an EMBL/GenBank/DDBJ whole genome shotgun (WGS) entry which is preliminary data.</text>
</comment>
<name>A0AAN8V8S3_9MAGN</name>
<dbReference type="Proteomes" id="UP001370490">
    <property type="component" value="Unassembled WGS sequence"/>
</dbReference>
<feature type="non-terminal residue" evidence="1">
    <location>
        <position position="1"/>
    </location>
</feature>
<reference evidence="1 2" key="1">
    <citation type="submission" date="2023-12" db="EMBL/GenBank/DDBJ databases">
        <title>A high-quality genome assembly for Dillenia turbinata (Dilleniales).</title>
        <authorList>
            <person name="Chanderbali A."/>
        </authorList>
    </citation>
    <scope>NUCLEOTIDE SEQUENCE [LARGE SCALE GENOMIC DNA]</scope>
    <source>
        <strain evidence="1">LSX21</strain>
        <tissue evidence="1">Leaf</tissue>
    </source>
</reference>
<accession>A0AAN8V8S3</accession>